<evidence type="ECO:0000256" key="1">
    <source>
        <dbReference type="PROSITE-ProRule" id="PRU00339"/>
    </source>
</evidence>
<reference evidence="2" key="2">
    <citation type="submission" date="2021-03" db="UniProtKB">
        <authorList>
            <consortium name="EnsemblPlants"/>
        </authorList>
    </citation>
    <scope>IDENTIFICATION</scope>
</reference>
<dbReference type="PANTHER" id="PTHR47682">
    <property type="entry name" value="TETRATRICOPEPTIDE REPEAT (TPR)-CONTAINING PROTEIN"/>
    <property type="match status" value="1"/>
</dbReference>
<dbReference type="OrthoDB" id="2423701at2759"/>
<accession>A0A803PHX7</accession>
<dbReference type="InterPro" id="IPR011990">
    <property type="entry name" value="TPR-like_helical_dom_sf"/>
</dbReference>
<keyword evidence="3" id="KW-1185">Reference proteome</keyword>
<dbReference type="Proteomes" id="UP000596661">
    <property type="component" value="Chromosome 4"/>
</dbReference>
<dbReference type="EnsemblPlants" id="evm.model.04.557">
    <property type="protein sequence ID" value="cds.evm.model.04.557"/>
    <property type="gene ID" value="evm.TU.04.557"/>
</dbReference>
<organism evidence="2 3">
    <name type="scientific">Cannabis sativa</name>
    <name type="common">Hemp</name>
    <name type="synonym">Marijuana</name>
    <dbReference type="NCBI Taxonomy" id="3483"/>
    <lineage>
        <taxon>Eukaryota</taxon>
        <taxon>Viridiplantae</taxon>
        <taxon>Streptophyta</taxon>
        <taxon>Embryophyta</taxon>
        <taxon>Tracheophyta</taxon>
        <taxon>Spermatophyta</taxon>
        <taxon>Magnoliopsida</taxon>
        <taxon>eudicotyledons</taxon>
        <taxon>Gunneridae</taxon>
        <taxon>Pentapetalae</taxon>
        <taxon>rosids</taxon>
        <taxon>fabids</taxon>
        <taxon>Rosales</taxon>
        <taxon>Cannabaceae</taxon>
        <taxon>Cannabis</taxon>
    </lineage>
</organism>
<dbReference type="Gene3D" id="1.25.40.10">
    <property type="entry name" value="Tetratricopeptide repeat domain"/>
    <property type="match status" value="1"/>
</dbReference>
<dbReference type="Gramene" id="evm.model.04.557">
    <property type="protein sequence ID" value="cds.evm.model.04.557"/>
    <property type="gene ID" value="evm.TU.04.557"/>
</dbReference>
<reference evidence="2" key="1">
    <citation type="submission" date="2018-11" db="EMBL/GenBank/DDBJ databases">
        <authorList>
            <person name="Grassa J C."/>
        </authorList>
    </citation>
    <scope>NUCLEOTIDE SEQUENCE [LARGE SCALE GENOMIC DNA]</scope>
</reference>
<dbReference type="InterPro" id="IPR036249">
    <property type="entry name" value="Thioredoxin-like_sf"/>
</dbReference>
<proteinExistence type="predicted"/>
<dbReference type="Pfam" id="PF13181">
    <property type="entry name" value="TPR_8"/>
    <property type="match status" value="1"/>
</dbReference>
<name>A0A803PHX7_CANSA</name>
<dbReference type="SMART" id="SM00028">
    <property type="entry name" value="TPR"/>
    <property type="match status" value="3"/>
</dbReference>
<dbReference type="CDD" id="cd02980">
    <property type="entry name" value="TRX_Fd_family"/>
    <property type="match status" value="1"/>
</dbReference>
<dbReference type="PANTHER" id="PTHR47682:SF1">
    <property type="entry name" value="TETRATRICOPEPTIDE REPEAT (TPR)-CONTAINING PROTEIN"/>
    <property type="match status" value="1"/>
</dbReference>
<evidence type="ECO:0000313" key="3">
    <source>
        <dbReference type="Proteomes" id="UP000596661"/>
    </source>
</evidence>
<evidence type="ECO:0000313" key="2">
    <source>
        <dbReference type="EnsemblPlants" id="cds.evm.model.04.557"/>
    </source>
</evidence>
<dbReference type="AlphaFoldDB" id="A0A803PHX7"/>
<dbReference type="OMA" id="PEAYICQ"/>
<dbReference type="EMBL" id="UZAU01000362">
    <property type="status" value="NOT_ANNOTATED_CDS"/>
    <property type="molecule type" value="Genomic_DNA"/>
</dbReference>
<dbReference type="Gene3D" id="3.40.30.10">
    <property type="entry name" value="Glutaredoxin"/>
    <property type="match status" value="1"/>
</dbReference>
<dbReference type="SUPFAM" id="SSF48452">
    <property type="entry name" value="TPR-like"/>
    <property type="match status" value="1"/>
</dbReference>
<protein>
    <submittedName>
        <fullName evidence="2">Uncharacterized protein</fullName>
    </submittedName>
</protein>
<dbReference type="SUPFAM" id="SSF52833">
    <property type="entry name" value="Thioredoxin-like"/>
    <property type="match status" value="1"/>
</dbReference>
<sequence length="250" mass="27525">MVLMLLPNKALSFSQPIATLTFMPKRRRIHRRCRFISELEEIRVCTNRTCRRQGSLLTLEILTGIAPPTVTVKSCGCLGRCGAGPNLVSLPSAVVVSHCGTANRSAEVLAALCGSSWDSDAAKKSLEALALRKKAELEFDKGNFSQAELLLSQAIELKPVGGINITYKDRSRTRLAMEKYHEALEDAKEALVFMPQYVEAYICQGDAFLAMNQFNAAEKSYLTALGIDPSIRRSKSFKARIANLQDKVAL</sequence>
<dbReference type="InterPro" id="IPR019734">
    <property type="entry name" value="TPR_rpt"/>
</dbReference>
<feature type="repeat" description="TPR" evidence="1">
    <location>
        <begin position="198"/>
        <end position="231"/>
    </location>
</feature>
<dbReference type="PROSITE" id="PS50005">
    <property type="entry name" value="TPR"/>
    <property type="match status" value="1"/>
</dbReference>
<keyword evidence="1" id="KW-0802">TPR repeat</keyword>